<keyword evidence="2" id="KW-0812">Transmembrane</keyword>
<feature type="domain" description="Prepilin type IV endopeptidase peptidase" evidence="3">
    <location>
        <begin position="1"/>
        <end position="99"/>
    </location>
</feature>
<dbReference type="AlphaFoldDB" id="D8PF29"/>
<feature type="transmembrane region" description="Helical" evidence="2">
    <location>
        <begin position="112"/>
        <end position="130"/>
    </location>
</feature>
<dbReference type="EMBL" id="FP929003">
    <property type="protein sequence ID" value="CBK41838.1"/>
    <property type="molecule type" value="Genomic_DNA"/>
</dbReference>
<dbReference type="GO" id="GO:0004190">
    <property type="term" value="F:aspartic-type endopeptidase activity"/>
    <property type="evidence" value="ECO:0007669"/>
    <property type="project" value="UniProtKB-EC"/>
</dbReference>
<keyword evidence="2" id="KW-1133">Transmembrane helix</keyword>
<dbReference type="Pfam" id="PF01478">
    <property type="entry name" value="Peptidase_A24"/>
    <property type="match status" value="1"/>
</dbReference>
<dbReference type="eggNOG" id="COG1989">
    <property type="taxonomic scope" value="Bacteria"/>
</dbReference>
<sequence length="159" mass="16253">MLALGAASDLRCAKIPNWLTYSAMGGGLLFHTTQEGLSGLSQSVGGLLIGIALFLAFYLLGGMGAGDVKFMGAVGSMVGLSGILPAAGVTTLLGGAYAVATAIRHWGIGTGAWRILSPFLAWALTGRLALAPPDTQPKLRYGVVIAAGTVVAQWWTGHL</sequence>
<feature type="transmembrane region" description="Helical" evidence="2">
    <location>
        <begin position="44"/>
        <end position="65"/>
    </location>
</feature>
<accession>D8PF29</accession>
<dbReference type="InterPro" id="IPR000045">
    <property type="entry name" value="Prepilin_IV_endopep_pep"/>
</dbReference>
<keyword evidence="5" id="KW-1185">Reference proteome</keyword>
<evidence type="ECO:0000313" key="5">
    <source>
        <dbReference type="Proteomes" id="UP000001660"/>
    </source>
</evidence>
<dbReference type="PANTHER" id="PTHR30487">
    <property type="entry name" value="TYPE 4 PREPILIN-LIKE PROTEINS LEADER PEPTIDE-PROCESSING ENZYME"/>
    <property type="match status" value="1"/>
</dbReference>
<dbReference type="GO" id="GO:0005886">
    <property type="term" value="C:plasma membrane"/>
    <property type="evidence" value="ECO:0007669"/>
    <property type="project" value="TreeGrafter"/>
</dbReference>
<dbReference type="Gene3D" id="1.20.120.1220">
    <property type="match status" value="1"/>
</dbReference>
<dbReference type="EC" id="3.4.23.43" evidence="4"/>
<gene>
    <name evidence="4" type="ORF">NIDE2118</name>
</gene>
<name>D8PF29_9BACT</name>
<proteinExistence type="inferred from homology"/>
<evidence type="ECO:0000256" key="1">
    <source>
        <dbReference type="ARBA" id="ARBA00005801"/>
    </source>
</evidence>
<dbReference type="InterPro" id="IPR050882">
    <property type="entry name" value="Prepilin_peptidase/N-MTase"/>
</dbReference>
<feature type="transmembrane region" description="Helical" evidence="2">
    <location>
        <begin position="139"/>
        <end position="156"/>
    </location>
</feature>
<keyword evidence="2" id="KW-0472">Membrane</keyword>
<dbReference type="PANTHER" id="PTHR30487:SF0">
    <property type="entry name" value="PREPILIN LEADER PEPTIDASE_N-METHYLTRANSFERASE-RELATED"/>
    <property type="match status" value="1"/>
</dbReference>
<dbReference type="Proteomes" id="UP000001660">
    <property type="component" value="Chromosome"/>
</dbReference>
<keyword evidence="4" id="KW-0378">Hydrolase</keyword>
<keyword evidence="4" id="KW-0489">Methyltransferase</keyword>
<dbReference type="STRING" id="330214.NIDE2118"/>
<dbReference type="EC" id="2.1.1.-" evidence="4"/>
<evidence type="ECO:0000256" key="2">
    <source>
        <dbReference type="SAM" id="Phobius"/>
    </source>
</evidence>
<organism evidence="4 5">
    <name type="scientific">Nitrospira defluvii</name>
    <dbReference type="NCBI Taxonomy" id="330214"/>
    <lineage>
        <taxon>Bacteria</taxon>
        <taxon>Pseudomonadati</taxon>
        <taxon>Nitrospirota</taxon>
        <taxon>Nitrospiria</taxon>
        <taxon>Nitrospirales</taxon>
        <taxon>Nitrospiraceae</taxon>
        <taxon>Nitrospira</taxon>
    </lineage>
</organism>
<dbReference type="HOGENOM" id="CLU_057101_4_0_0"/>
<dbReference type="GO" id="GO:0032259">
    <property type="term" value="P:methylation"/>
    <property type="evidence" value="ECO:0007669"/>
    <property type="project" value="UniProtKB-KW"/>
</dbReference>
<comment type="similarity">
    <text evidence="1">Belongs to the peptidase A24 family.</text>
</comment>
<dbReference type="GO" id="GO:0006465">
    <property type="term" value="P:signal peptide processing"/>
    <property type="evidence" value="ECO:0007669"/>
    <property type="project" value="TreeGrafter"/>
</dbReference>
<evidence type="ECO:0000259" key="3">
    <source>
        <dbReference type="Pfam" id="PF01478"/>
    </source>
</evidence>
<feature type="transmembrane region" description="Helical" evidence="2">
    <location>
        <begin position="77"/>
        <end position="100"/>
    </location>
</feature>
<protein>
    <submittedName>
        <fullName evidence="4">Putative Prepilin peptidase CpaA</fullName>
        <ecNumber evidence="4">2.1.1.-</ecNumber>
        <ecNumber evidence="4">3.4.23.43</ecNumber>
    </submittedName>
</protein>
<evidence type="ECO:0000313" key="4">
    <source>
        <dbReference type="EMBL" id="CBK41838.1"/>
    </source>
</evidence>
<dbReference type="KEGG" id="nde:NIDE2118"/>
<keyword evidence="4" id="KW-0808">Transferase</keyword>
<dbReference type="GO" id="GO:0008168">
    <property type="term" value="F:methyltransferase activity"/>
    <property type="evidence" value="ECO:0007669"/>
    <property type="project" value="UniProtKB-KW"/>
</dbReference>
<reference evidence="4 5" key="1">
    <citation type="journal article" date="2010" name="Proc. Natl. Acad. Sci. U.S.A.">
        <title>A Nitrospira metagenome illuminates the physiology and evolution of globally important nitrite-oxidizing bacteria.</title>
        <authorList>
            <person name="Lucker S."/>
            <person name="Wagner M."/>
            <person name="Maixner F."/>
            <person name="Pelletier E."/>
            <person name="Koch H."/>
            <person name="Vacherie B."/>
            <person name="Rattei T."/>
            <person name="Sinninghe Damste J."/>
            <person name="Spieck E."/>
            <person name="Le Paslier D."/>
            <person name="Daims H."/>
        </authorList>
    </citation>
    <scope>NUCLEOTIDE SEQUENCE [LARGE SCALE GENOMIC DNA]</scope>
</reference>